<protein>
    <submittedName>
        <fullName evidence="1">Uncharacterized protein</fullName>
    </submittedName>
</protein>
<reference evidence="1" key="1">
    <citation type="submission" date="2021-01" db="EMBL/GenBank/DDBJ databases">
        <authorList>
            <consortium name="Genoscope - CEA"/>
            <person name="William W."/>
        </authorList>
    </citation>
    <scope>NUCLEOTIDE SEQUENCE</scope>
</reference>
<comment type="caution">
    <text evidence="1">The sequence shown here is derived from an EMBL/GenBank/DDBJ whole genome shotgun (WGS) entry which is preliminary data.</text>
</comment>
<sequence length="36" mass="4481">MFFYLYDFFKEANENLRQQIVELTLNQNQKIKILNN</sequence>
<dbReference type="Proteomes" id="UP000683925">
    <property type="component" value="Unassembled WGS sequence"/>
</dbReference>
<dbReference type="EMBL" id="CAJJDP010000080">
    <property type="protein sequence ID" value="CAD8183678.1"/>
    <property type="molecule type" value="Genomic_DNA"/>
</dbReference>
<dbReference type="AlphaFoldDB" id="A0A8S1W039"/>
<evidence type="ECO:0000313" key="2">
    <source>
        <dbReference type="Proteomes" id="UP000683925"/>
    </source>
</evidence>
<evidence type="ECO:0000313" key="1">
    <source>
        <dbReference type="EMBL" id="CAD8183678.1"/>
    </source>
</evidence>
<proteinExistence type="predicted"/>
<organism evidence="1 2">
    <name type="scientific">Paramecium octaurelia</name>
    <dbReference type="NCBI Taxonomy" id="43137"/>
    <lineage>
        <taxon>Eukaryota</taxon>
        <taxon>Sar</taxon>
        <taxon>Alveolata</taxon>
        <taxon>Ciliophora</taxon>
        <taxon>Intramacronucleata</taxon>
        <taxon>Oligohymenophorea</taxon>
        <taxon>Peniculida</taxon>
        <taxon>Parameciidae</taxon>
        <taxon>Paramecium</taxon>
    </lineage>
</organism>
<gene>
    <name evidence="1" type="ORF">POCTA_138.1.T0810202</name>
</gene>
<accession>A0A8S1W039</accession>
<name>A0A8S1W039_PAROT</name>
<keyword evidence="2" id="KW-1185">Reference proteome</keyword>